<reference evidence="18" key="5">
    <citation type="submission" date="2025-09" db="UniProtKB">
        <authorList>
            <consortium name="Ensembl"/>
        </authorList>
    </citation>
    <scope>IDENTIFICATION</scope>
</reference>
<dbReference type="InParanoid" id="A0A4W3J495"/>
<dbReference type="GO" id="GO:0005262">
    <property type="term" value="F:calcium channel activity"/>
    <property type="evidence" value="ECO:0007669"/>
    <property type="project" value="UniProtKB-KW"/>
</dbReference>
<feature type="domain" description="Ion transport" evidence="17">
    <location>
        <begin position="362"/>
        <end position="534"/>
    </location>
</feature>
<dbReference type="Pfam" id="PF00520">
    <property type="entry name" value="Ion_trans"/>
    <property type="match status" value="1"/>
</dbReference>
<reference evidence="19" key="2">
    <citation type="journal article" date="2007" name="PLoS Biol.">
        <title>Survey sequencing and comparative analysis of the elephant shark (Callorhinchus milii) genome.</title>
        <authorList>
            <person name="Venkatesh B."/>
            <person name="Kirkness E.F."/>
            <person name="Loh Y.H."/>
            <person name="Halpern A.L."/>
            <person name="Lee A.P."/>
            <person name="Johnson J."/>
            <person name="Dandona N."/>
            <person name="Viswanathan L.D."/>
            <person name="Tay A."/>
            <person name="Venter J.C."/>
            <person name="Strausberg R.L."/>
            <person name="Brenner S."/>
        </authorList>
    </citation>
    <scope>NUCLEOTIDE SEQUENCE [LARGE SCALE GENOMIC DNA]</scope>
</reference>
<keyword evidence="8" id="KW-0106">Calcium</keyword>
<evidence type="ECO:0000256" key="7">
    <source>
        <dbReference type="ARBA" id="ARBA00022737"/>
    </source>
</evidence>
<keyword evidence="19" id="KW-1185">Reference proteome</keyword>
<keyword evidence="3" id="KW-1003">Cell membrane</keyword>
<dbReference type="PROSITE" id="PS50297">
    <property type="entry name" value="ANK_REP_REGION"/>
    <property type="match status" value="2"/>
</dbReference>
<feature type="transmembrane region" description="Helical" evidence="16">
    <location>
        <begin position="400"/>
        <end position="416"/>
    </location>
</feature>
<evidence type="ECO:0000256" key="6">
    <source>
        <dbReference type="ARBA" id="ARBA00022692"/>
    </source>
</evidence>
<keyword evidence="11" id="KW-0406">Ion transport</keyword>
<evidence type="ECO:0000256" key="8">
    <source>
        <dbReference type="ARBA" id="ARBA00022837"/>
    </source>
</evidence>
<dbReference type="GeneTree" id="ENSGT00910000144630"/>
<proteinExistence type="predicted"/>
<keyword evidence="2" id="KW-0813">Transport</keyword>
<dbReference type="SMART" id="SM00248">
    <property type="entry name" value="ANK"/>
    <property type="match status" value="4"/>
</dbReference>
<reference evidence="18" key="4">
    <citation type="submission" date="2025-08" db="UniProtKB">
        <authorList>
            <consortium name="Ensembl"/>
        </authorList>
    </citation>
    <scope>IDENTIFICATION</scope>
</reference>
<evidence type="ECO:0000256" key="11">
    <source>
        <dbReference type="ARBA" id="ARBA00023065"/>
    </source>
</evidence>
<protein>
    <recommendedName>
        <fullName evidence="17">Ion transport domain-containing protein</fullName>
    </recommendedName>
</protein>
<evidence type="ECO:0000256" key="3">
    <source>
        <dbReference type="ARBA" id="ARBA00022475"/>
    </source>
</evidence>
<name>A0A4W3J495_CALMI</name>
<dbReference type="Pfam" id="PF12796">
    <property type="entry name" value="Ank_2"/>
    <property type="match status" value="2"/>
</dbReference>
<keyword evidence="7" id="KW-0677">Repeat</keyword>
<keyword evidence="5" id="KW-0107">Calcium channel</keyword>
<evidence type="ECO:0000256" key="16">
    <source>
        <dbReference type="SAM" id="Phobius"/>
    </source>
</evidence>
<feature type="transmembrane region" description="Helical" evidence="16">
    <location>
        <begin position="499"/>
        <end position="524"/>
    </location>
</feature>
<evidence type="ECO:0000256" key="10">
    <source>
        <dbReference type="ARBA" id="ARBA00023043"/>
    </source>
</evidence>
<dbReference type="PANTHER" id="PTHR10582:SF33">
    <property type="entry name" value="TRANSIENT RECEPTOR POTENTIAL CHANNEL PYREXIA"/>
    <property type="match status" value="1"/>
</dbReference>
<evidence type="ECO:0000313" key="19">
    <source>
        <dbReference type="Proteomes" id="UP000314986"/>
    </source>
</evidence>
<evidence type="ECO:0000256" key="13">
    <source>
        <dbReference type="ARBA" id="ARBA00023303"/>
    </source>
</evidence>
<evidence type="ECO:0000313" key="18">
    <source>
        <dbReference type="Ensembl" id="ENSCMIP00000034416.1"/>
    </source>
</evidence>
<evidence type="ECO:0000259" key="17">
    <source>
        <dbReference type="Pfam" id="PF00520"/>
    </source>
</evidence>
<comment type="catalytic activity">
    <reaction evidence="14">
        <text>Ca(2+)(in) = Ca(2+)(out)</text>
        <dbReference type="Rhea" id="RHEA:29671"/>
        <dbReference type="ChEBI" id="CHEBI:29108"/>
    </reaction>
</comment>
<keyword evidence="6 16" id="KW-0812">Transmembrane</keyword>
<dbReference type="GO" id="GO:0005886">
    <property type="term" value="C:plasma membrane"/>
    <property type="evidence" value="ECO:0007669"/>
    <property type="project" value="UniProtKB-SubCell"/>
</dbReference>
<feature type="repeat" description="ANK" evidence="15">
    <location>
        <begin position="68"/>
        <end position="100"/>
    </location>
</feature>
<dbReference type="InterPro" id="IPR005821">
    <property type="entry name" value="Ion_trans_dom"/>
</dbReference>
<feature type="transmembrane region" description="Helical" evidence="16">
    <location>
        <begin position="247"/>
        <end position="269"/>
    </location>
</feature>
<dbReference type="Ensembl" id="ENSCMIT00000034934.1">
    <property type="protein sequence ID" value="ENSCMIP00000034416.1"/>
    <property type="gene ID" value="ENSCMIG00000014602.1"/>
</dbReference>
<reference evidence="19" key="1">
    <citation type="journal article" date="2006" name="Science">
        <title>Ancient noncoding elements conserved in the human genome.</title>
        <authorList>
            <person name="Venkatesh B."/>
            <person name="Kirkness E.F."/>
            <person name="Loh Y.H."/>
            <person name="Halpern A.L."/>
            <person name="Lee A.P."/>
            <person name="Johnson J."/>
            <person name="Dandona N."/>
            <person name="Viswanathan L.D."/>
            <person name="Tay A."/>
            <person name="Venter J.C."/>
            <person name="Strausberg R.L."/>
            <person name="Brenner S."/>
        </authorList>
    </citation>
    <scope>NUCLEOTIDE SEQUENCE [LARGE SCALE GENOMIC DNA]</scope>
</reference>
<feature type="repeat" description="ANK" evidence="15">
    <location>
        <begin position="103"/>
        <end position="135"/>
    </location>
</feature>
<dbReference type="Proteomes" id="UP000314986">
    <property type="component" value="Unassembled WGS sequence"/>
</dbReference>
<dbReference type="InterPro" id="IPR002110">
    <property type="entry name" value="Ankyrin_rpt"/>
</dbReference>
<comment type="subcellular location">
    <subcellularLocation>
        <location evidence="1">Cell membrane</location>
        <topology evidence="1">Multi-pass membrane protein</topology>
    </subcellularLocation>
</comment>
<feature type="transmembrane region" description="Helical" evidence="16">
    <location>
        <begin position="444"/>
        <end position="466"/>
    </location>
</feature>
<keyword evidence="4" id="KW-0109">Calcium transport</keyword>
<evidence type="ECO:0000256" key="5">
    <source>
        <dbReference type="ARBA" id="ARBA00022673"/>
    </source>
</evidence>
<feature type="repeat" description="ANK" evidence="15">
    <location>
        <begin position="136"/>
        <end position="168"/>
    </location>
</feature>
<keyword evidence="13" id="KW-0407">Ion channel</keyword>
<dbReference type="STRING" id="7868.ENSCMIP00000034416"/>
<keyword evidence="9 16" id="KW-1133">Transmembrane helix</keyword>
<reference evidence="19" key="3">
    <citation type="journal article" date="2014" name="Nature">
        <title>Elephant shark genome provides unique insights into gnathostome evolution.</title>
        <authorList>
            <consortium name="International Elephant Shark Genome Sequencing Consortium"/>
            <person name="Venkatesh B."/>
            <person name="Lee A.P."/>
            <person name="Ravi V."/>
            <person name="Maurya A.K."/>
            <person name="Lian M.M."/>
            <person name="Swann J.B."/>
            <person name="Ohta Y."/>
            <person name="Flajnik M.F."/>
            <person name="Sutoh Y."/>
            <person name="Kasahara M."/>
            <person name="Hoon S."/>
            <person name="Gangu V."/>
            <person name="Roy S.W."/>
            <person name="Irimia M."/>
            <person name="Korzh V."/>
            <person name="Kondrychyn I."/>
            <person name="Lim Z.W."/>
            <person name="Tay B.H."/>
            <person name="Tohari S."/>
            <person name="Kong K.W."/>
            <person name="Ho S."/>
            <person name="Lorente-Galdos B."/>
            <person name="Quilez J."/>
            <person name="Marques-Bonet T."/>
            <person name="Raney B.J."/>
            <person name="Ingham P.W."/>
            <person name="Tay A."/>
            <person name="Hillier L.W."/>
            <person name="Minx P."/>
            <person name="Boehm T."/>
            <person name="Wilson R.K."/>
            <person name="Brenner S."/>
            <person name="Warren W.C."/>
        </authorList>
    </citation>
    <scope>NUCLEOTIDE SEQUENCE [LARGE SCALE GENOMIC DNA]</scope>
</reference>
<dbReference type="Gene3D" id="1.25.40.20">
    <property type="entry name" value="Ankyrin repeat-containing domain"/>
    <property type="match status" value="1"/>
</dbReference>
<evidence type="ECO:0000256" key="9">
    <source>
        <dbReference type="ARBA" id="ARBA00022989"/>
    </source>
</evidence>
<evidence type="ECO:0000256" key="15">
    <source>
        <dbReference type="PROSITE-ProRule" id="PRU00023"/>
    </source>
</evidence>
<evidence type="ECO:0000256" key="1">
    <source>
        <dbReference type="ARBA" id="ARBA00004651"/>
    </source>
</evidence>
<evidence type="ECO:0000256" key="14">
    <source>
        <dbReference type="ARBA" id="ARBA00036634"/>
    </source>
</evidence>
<dbReference type="InterPro" id="IPR024862">
    <property type="entry name" value="TRPV"/>
</dbReference>
<dbReference type="InterPro" id="IPR036770">
    <property type="entry name" value="Ankyrin_rpt-contain_sf"/>
</dbReference>
<evidence type="ECO:0000256" key="4">
    <source>
        <dbReference type="ARBA" id="ARBA00022568"/>
    </source>
</evidence>
<sequence length="732" mass="84246">NLYVASWCHSTFIDLHYLDSMLENGANINATDRYGQGVLHGVIAHVWHPDVARYFIERQADVTIADNYGVTPLHVAAAVDYPEMVAFLLDIGGKNNILITTGMMQTPLHYAAKYDAIDSLKCLLKHKADMKARDYKQRTPLQLAAELDRSEAARLLVGFQADAGVYDNTGQLCLTLMVANMPPVANVALDQFFIKDRANRKQYFKLNVLVPQPSGQKKTPLSMIYRQLDLIMHPVVQKLIEIKWKHFGMRGVTIHLTLNILFIISWTILGIASTLTGINQQRYKLPEDWWKILVALVAVGLTLYQITDEFIEIHASKRKFSQWKEWRNQEIMKDLNLCHPRWPEEKTYLKKELSALDDMHPNYLRDFWNLFDWLCYLLIFTVIVTHVADLLMENPNLHTSHVRLFAVAIIFIWLRLMKHVRAIRSLGPFIVMLGKISVDILKFLFLYGEFFVPYACAFWIIFGGLVPNMTTVPQMLFTIFRITLVDDYGFDDMYGQDSVMAYFLCGTFLGLSSILCINLLIALLSDTFQRVYDNATANAAMQQASIVMQIEEHLNQKDKNKFCDFIHESCAPLGIFFDDDMTTDQEADLKKVTIQIKAEELCILGLTTEAGCWWLNQLQACTVPQKHLKMQNLQHVVPVLALHQNFPFSPILLPFHQTLLYFSFSDNYLIPALKLFQPQVEECHFTHQQPAMRKKKIYNIFLCFFTLHLAFVTNTPTNGNNFSHVYFAKTPQ</sequence>
<feature type="transmembrane region" description="Helical" evidence="16">
    <location>
        <begin position="367"/>
        <end position="388"/>
    </location>
</feature>
<dbReference type="SUPFAM" id="SSF48403">
    <property type="entry name" value="Ankyrin repeat"/>
    <property type="match status" value="1"/>
</dbReference>
<keyword evidence="12 16" id="KW-0472">Membrane</keyword>
<dbReference type="PROSITE" id="PS50088">
    <property type="entry name" value="ANK_REPEAT"/>
    <property type="match status" value="3"/>
</dbReference>
<evidence type="ECO:0000256" key="2">
    <source>
        <dbReference type="ARBA" id="ARBA00022448"/>
    </source>
</evidence>
<dbReference type="AlphaFoldDB" id="A0A4W3J495"/>
<organism evidence="18 19">
    <name type="scientific">Callorhinchus milii</name>
    <name type="common">Ghost shark</name>
    <dbReference type="NCBI Taxonomy" id="7868"/>
    <lineage>
        <taxon>Eukaryota</taxon>
        <taxon>Metazoa</taxon>
        <taxon>Chordata</taxon>
        <taxon>Craniata</taxon>
        <taxon>Vertebrata</taxon>
        <taxon>Chondrichthyes</taxon>
        <taxon>Holocephali</taxon>
        <taxon>Chimaeriformes</taxon>
        <taxon>Callorhinchidae</taxon>
        <taxon>Callorhinchus</taxon>
    </lineage>
</organism>
<evidence type="ECO:0000256" key="12">
    <source>
        <dbReference type="ARBA" id="ARBA00023136"/>
    </source>
</evidence>
<dbReference type="GO" id="GO:0098703">
    <property type="term" value="P:calcium ion import across plasma membrane"/>
    <property type="evidence" value="ECO:0007669"/>
    <property type="project" value="TreeGrafter"/>
</dbReference>
<keyword evidence="10 15" id="KW-0040">ANK repeat</keyword>
<accession>A0A4W3J495</accession>
<dbReference type="OMA" id="WHTDIAL"/>
<dbReference type="Gene3D" id="1.10.287.70">
    <property type="match status" value="1"/>
</dbReference>
<dbReference type="PANTHER" id="PTHR10582">
    <property type="entry name" value="TRANSIENT RECEPTOR POTENTIAL ION CHANNEL PROTEIN"/>
    <property type="match status" value="1"/>
</dbReference>
<feature type="transmembrane region" description="Helical" evidence="16">
    <location>
        <begin position="697"/>
        <end position="713"/>
    </location>
</feature>